<name>A0AAW1T9G7_9CHLO</name>
<organism evidence="2 3">
    <name type="scientific">Apatococcus fuscideae</name>
    <dbReference type="NCBI Taxonomy" id="2026836"/>
    <lineage>
        <taxon>Eukaryota</taxon>
        <taxon>Viridiplantae</taxon>
        <taxon>Chlorophyta</taxon>
        <taxon>core chlorophytes</taxon>
        <taxon>Trebouxiophyceae</taxon>
        <taxon>Chlorellales</taxon>
        <taxon>Chlorellaceae</taxon>
        <taxon>Apatococcus</taxon>
    </lineage>
</organism>
<feature type="compositionally biased region" description="Basic and acidic residues" evidence="1">
    <location>
        <begin position="168"/>
        <end position="178"/>
    </location>
</feature>
<evidence type="ECO:0000256" key="1">
    <source>
        <dbReference type="SAM" id="MobiDB-lite"/>
    </source>
</evidence>
<dbReference type="EMBL" id="JALJOV010000247">
    <property type="protein sequence ID" value="KAK9865453.1"/>
    <property type="molecule type" value="Genomic_DNA"/>
</dbReference>
<sequence>MVEEFGKQVHMDTPMAIANLTSSRAPFYKRVYGIYADSIAQGKDLLSGLILWAYTPHVDRELFRECRNCFAIQVTPTDYVFQDIVQPIAEAAQAAMRAAEPVKGCTPVPAKLGTRLSPHQPGLGSSKFTLSSLMSALSSAGSRTALQSGGEPALLASGKAAGSRCRGRKDQGRSEARQLHPKHHHSQLVASPASPRRHLQEA</sequence>
<evidence type="ECO:0000313" key="2">
    <source>
        <dbReference type="EMBL" id="KAK9865453.1"/>
    </source>
</evidence>
<reference evidence="2 3" key="1">
    <citation type="journal article" date="2024" name="Nat. Commun.">
        <title>Phylogenomics reveals the evolutionary origins of lichenization in chlorophyte algae.</title>
        <authorList>
            <person name="Puginier C."/>
            <person name="Libourel C."/>
            <person name="Otte J."/>
            <person name="Skaloud P."/>
            <person name="Haon M."/>
            <person name="Grisel S."/>
            <person name="Petersen M."/>
            <person name="Berrin J.G."/>
            <person name="Delaux P.M."/>
            <person name="Dal Grande F."/>
            <person name="Keller J."/>
        </authorList>
    </citation>
    <scope>NUCLEOTIDE SEQUENCE [LARGE SCALE GENOMIC DNA]</scope>
    <source>
        <strain evidence="2 3">SAG 2523</strain>
    </source>
</reference>
<keyword evidence="3" id="KW-1185">Reference proteome</keyword>
<comment type="caution">
    <text evidence="2">The sequence shown here is derived from an EMBL/GenBank/DDBJ whole genome shotgun (WGS) entry which is preliminary data.</text>
</comment>
<dbReference type="AlphaFoldDB" id="A0AAW1T9G7"/>
<protein>
    <submittedName>
        <fullName evidence="2">Uncharacterized protein</fullName>
    </submittedName>
</protein>
<feature type="region of interest" description="Disordered" evidence="1">
    <location>
        <begin position="147"/>
        <end position="202"/>
    </location>
</feature>
<evidence type="ECO:0000313" key="3">
    <source>
        <dbReference type="Proteomes" id="UP001485043"/>
    </source>
</evidence>
<gene>
    <name evidence="2" type="ORF">WJX84_002164</name>
</gene>
<dbReference type="Proteomes" id="UP001485043">
    <property type="component" value="Unassembled WGS sequence"/>
</dbReference>
<proteinExistence type="predicted"/>
<accession>A0AAW1T9G7</accession>